<organism evidence="1 2">
    <name type="scientific">Thiocystis violascens (strain ATCC 17096 / DSM 198 / 6111)</name>
    <name type="common">Chromatium violascens</name>
    <dbReference type="NCBI Taxonomy" id="765911"/>
    <lineage>
        <taxon>Bacteria</taxon>
        <taxon>Pseudomonadati</taxon>
        <taxon>Pseudomonadota</taxon>
        <taxon>Gammaproteobacteria</taxon>
        <taxon>Chromatiales</taxon>
        <taxon>Chromatiaceae</taxon>
        <taxon>Thiocystis</taxon>
    </lineage>
</organism>
<dbReference type="STRING" id="765911.Thivi_0581"/>
<keyword evidence="2" id="KW-1185">Reference proteome</keyword>
<dbReference type="KEGG" id="tvi:Thivi_0581"/>
<dbReference type="OrthoDB" id="5329435at2"/>
<reference evidence="1 2" key="1">
    <citation type="submission" date="2012-06" db="EMBL/GenBank/DDBJ databases">
        <title>Complete sequence of Thiocystis violascens DSM 198.</title>
        <authorList>
            <consortium name="US DOE Joint Genome Institute"/>
            <person name="Lucas S."/>
            <person name="Han J."/>
            <person name="Lapidus A."/>
            <person name="Cheng J.-F."/>
            <person name="Goodwin L."/>
            <person name="Pitluck S."/>
            <person name="Peters L."/>
            <person name="Ovchinnikova G."/>
            <person name="Teshima H."/>
            <person name="Detter J.C."/>
            <person name="Han C."/>
            <person name="Tapia R."/>
            <person name="Land M."/>
            <person name="Hauser L."/>
            <person name="Kyrpides N."/>
            <person name="Ivanova N."/>
            <person name="Pagani I."/>
            <person name="Vogl K."/>
            <person name="Liu Z."/>
            <person name="Frigaard N.-U."/>
            <person name="Bryant D."/>
            <person name="Woyke T."/>
        </authorList>
    </citation>
    <scope>NUCLEOTIDE SEQUENCE [LARGE SCALE GENOMIC DNA]</scope>
    <source>
        <strain evidence="2">ATCC 17096 / DSM 198 / 6111</strain>
    </source>
</reference>
<dbReference type="EMBL" id="CP003154">
    <property type="protein sequence ID" value="AFL72639.1"/>
    <property type="molecule type" value="Genomic_DNA"/>
</dbReference>
<sequence>MKTIKFDLPINCMNAKSIEELRDNFTVEILDHYRSGKLSRWMSSRKMDDELAAINSLDEADDYSLLKSLSQILHVDVTDEGLASIIDAKKRKKAGDYFLIVSETEPEKECSVVVVVDALTSAIMNVDPVTVVSTQENECVNKVSKDTSFEEPKDVFDVIFKTSPKKPIHTNKAIDEKLTVREYLFGKKNPNPGPYMTPKLKEIVRELKEIEDKSKLSKFDIRLLDQYGDYV</sequence>
<protein>
    <submittedName>
        <fullName evidence="1">Uncharacterized protein</fullName>
    </submittedName>
</protein>
<evidence type="ECO:0000313" key="1">
    <source>
        <dbReference type="EMBL" id="AFL72639.1"/>
    </source>
</evidence>
<gene>
    <name evidence="1" type="ordered locus">Thivi_0581</name>
</gene>
<dbReference type="Proteomes" id="UP000006062">
    <property type="component" value="Chromosome"/>
</dbReference>
<dbReference type="AlphaFoldDB" id="I3Y6M1"/>
<evidence type="ECO:0000313" key="2">
    <source>
        <dbReference type="Proteomes" id="UP000006062"/>
    </source>
</evidence>
<dbReference type="RefSeq" id="WP_014777137.1">
    <property type="nucleotide sequence ID" value="NC_018012.1"/>
</dbReference>
<dbReference type="HOGENOM" id="CLU_1199355_0_0_6"/>
<proteinExistence type="predicted"/>
<accession>I3Y6M1</accession>
<name>I3Y6M1_THIV6</name>